<feature type="domain" description="Pyridoxamine 5'-phosphate oxidase N-terminal" evidence="2">
    <location>
        <begin position="51"/>
        <end position="173"/>
    </location>
</feature>
<feature type="compositionally biased region" description="Pro residues" evidence="1">
    <location>
        <begin position="228"/>
        <end position="242"/>
    </location>
</feature>
<dbReference type="PANTHER" id="PTHR42815:SF2">
    <property type="entry name" value="FAD-BINDING, PUTATIVE (AFU_ORTHOLOGUE AFUA_6G07600)-RELATED"/>
    <property type="match status" value="1"/>
</dbReference>
<evidence type="ECO:0000256" key="1">
    <source>
        <dbReference type="SAM" id="MobiDB-lite"/>
    </source>
</evidence>
<dbReference type="InterPro" id="IPR012349">
    <property type="entry name" value="Split_barrel_FMN-bd"/>
</dbReference>
<feature type="compositionally biased region" description="Basic and acidic residues" evidence="1">
    <location>
        <begin position="215"/>
        <end position="227"/>
    </location>
</feature>
<sequence>MAGTVGNGWPAALATRAGRPGSDGEHALQARLGSERRADRFYRDQVLDHLNERMREFVAEVEMFFLATADRHGECDNTFRAGPPGFLRVLDPRTLVYPEYRGNGVHASLGNLAENPHAGLLLLDFDRARIGLHVNGRARMVTDAELRAAHPDLPVDPVPGRRTEIWVRIEVVEAYIHCAKHIPHLVKAPRRTSRDWGTDDQRRKGGDFFGAARDAQLRRTRELRESRTPPPLPDPAPAPAAPVPAALTPAAPAPDPVPPSPDAAAWRAEALRALERARRAEVSDGATTPTGGGGSWFG</sequence>
<feature type="region of interest" description="Disordered" evidence="1">
    <location>
        <begin position="1"/>
        <end position="26"/>
    </location>
</feature>
<feature type="compositionally biased region" description="Pro residues" evidence="1">
    <location>
        <begin position="251"/>
        <end position="261"/>
    </location>
</feature>
<dbReference type="RefSeq" id="WP_311667125.1">
    <property type="nucleotide sequence ID" value="NZ_JAVREO010000006.1"/>
</dbReference>
<dbReference type="EMBL" id="JAVREO010000006">
    <property type="protein sequence ID" value="MDT0267069.1"/>
    <property type="molecule type" value="Genomic_DNA"/>
</dbReference>
<dbReference type="Proteomes" id="UP001183410">
    <property type="component" value="Unassembled WGS sequence"/>
</dbReference>
<feature type="compositionally biased region" description="Basic and acidic residues" evidence="1">
    <location>
        <begin position="192"/>
        <end position="206"/>
    </location>
</feature>
<comment type="caution">
    <text evidence="3">The sequence shown here is derived from an EMBL/GenBank/DDBJ whole genome shotgun (WGS) entry which is preliminary data.</text>
</comment>
<dbReference type="InterPro" id="IPR011576">
    <property type="entry name" value="Pyridox_Oxase_N"/>
</dbReference>
<accession>A0ABU2JQR1</accession>
<keyword evidence="4" id="KW-1185">Reference proteome</keyword>
<organism evidence="3 4">
    <name type="scientific">Streptomyces chisholmiae</name>
    <dbReference type="NCBI Taxonomy" id="3075540"/>
    <lineage>
        <taxon>Bacteria</taxon>
        <taxon>Bacillati</taxon>
        <taxon>Actinomycetota</taxon>
        <taxon>Actinomycetes</taxon>
        <taxon>Kitasatosporales</taxon>
        <taxon>Streptomycetaceae</taxon>
        <taxon>Streptomyces</taxon>
    </lineage>
</organism>
<feature type="region of interest" description="Disordered" evidence="1">
    <location>
        <begin position="190"/>
        <end position="298"/>
    </location>
</feature>
<protein>
    <submittedName>
        <fullName evidence="3">Pyridoxamine 5'-phosphate oxidase family protein</fullName>
    </submittedName>
</protein>
<proteinExistence type="predicted"/>
<feature type="compositionally biased region" description="Basic and acidic residues" evidence="1">
    <location>
        <begin position="269"/>
        <end position="282"/>
    </location>
</feature>
<dbReference type="Gene3D" id="2.30.110.10">
    <property type="entry name" value="Electron Transport, Fmn-binding Protein, Chain A"/>
    <property type="match status" value="1"/>
</dbReference>
<name>A0ABU2JQR1_9ACTN</name>
<evidence type="ECO:0000259" key="2">
    <source>
        <dbReference type="Pfam" id="PF01243"/>
    </source>
</evidence>
<evidence type="ECO:0000313" key="4">
    <source>
        <dbReference type="Proteomes" id="UP001183410"/>
    </source>
</evidence>
<evidence type="ECO:0000313" key="3">
    <source>
        <dbReference type="EMBL" id="MDT0267069.1"/>
    </source>
</evidence>
<dbReference type="PANTHER" id="PTHR42815">
    <property type="entry name" value="FAD-BINDING, PUTATIVE (AFU_ORTHOLOGUE AFUA_6G07600)-RELATED"/>
    <property type="match status" value="1"/>
</dbReference>
<dbReference type="Pfam" id="PF01243">
    <property type="entry name" value="PNPOx_N"/>
    <property type="match status" value="1"/>
</dbReference>
<dbReference type="SUPFAM" id="SSF50475">
    <property type="entry name" value="FMN-binding split barrel"/>
    <property type="match status" value="1"/>
</dbReference>
<gene>
    <name evidence="3" type="ORF">RM844_12290</name>
</gene>
<reference evidence="4" key="1">
    <citation type="submission" date="2023-07" db="EMBL/GenBank/DDBJ databases">
        <title>30 novel species of actinomycetes from the DSMZ collection.</title>
        <authorList>
            <person name="Nouioui I."/>
        </authorList>
    </citation>
    <scope>NUCLEOTIDE SEQUENCE [LARGE SCALE GENOMIC DNA]</scope>
    <source>
        <strain evidence="4">DSM 44915</strain>
    </source>
</reference>